<reference evidence="5 6" key="1">
    <citation type="submission" date="2019-08" db="EMBL/GenBank/DDBJ databases">
        <title>In-depth cultivation of the pig gut microbiome towards novel bacterial diversity and tailored functional studies.</title>
        <authorList>
            <person name="Wylensek D."/>
            <person name="Hitch T.C.A."/>
            <person name="Clavel T."/>
        </authorList>
    </citation>
    <scope>NUCLEOTIDE SEQUENCE [LARGE SCALE GENOMIC DNA]</scope>
    <source>
        <strain evidence="5 6">WCA3-601-WT-6J</strain>
    </source>
</reference>
<dbReference type="CDD" id="cd00090">
    <property type="entry name" value="HTH_ARSR"/>
    <property type="match status" value="1"/>
</dbReference>
<name>A0A6I2UC82_9FIRM</name>
<dbReference type="InterPro" id="IPR036390">
    <property type="entry name" value="WH_DNA-bd_sf"/>
</dbReference>
<dbReference type="Pfam" id="PF00480">
    <property type="entry name" value="ROK"/>
    <property type="match status" value="1"/>
</dbReference>
<evidence type="ECO:0000313" key="5">
    <source>
        <dbReference type="EMBL" id="MST93569.1"/>
    </source>
</evidence>
<dbReference type="InterPro" id="IPR000600">
    <property type="entry name" value="ROK"/>
</dbReference>
<dbReference type="InterPro" id="IPR036388">
    <property type="entry name" value="WH-like_DNA-bd_sf"/>
</dbReference>
<evidence type="ECO:0000259" key="4">
    <source>
        <dbReference type="Pfam" id="PF01022"/>
    </source>
</evidence>
<feature type="domain" description="HTH arsR-type" evidence="4">
    <location>
        <begin position="15"/>
        <end position="58"/>
    </location>
</feature>
<comment type="similarity">
    <text evidence="2">Belongs to the ROK (NagC/XylR) family.</text>
</comment>
<dbReference type="AlphaFoldDB" id="A0A6I2UC82"/>
<dbReference type="EMBL" id="VUNJ01000036">
    <property type="protein sequence ID" value="MST93569.1"/>
    <property type="molecule type" value="Genomic_DNA"/>
</dbReference>
<dbReference type="InterPro" id="IPR043129">
    <property type="entry name" value="ATPase_NBD"/>
</dbReference>
<evidence type="ECO:0000256" key="3">
    <source>
        <dbReference type="ARBA" id="ARBA00022629"/>
    </source>
</evidence>
<dbReference type="CDD" id="cd23763">
    <property type="entry name" value="ASKHA_ATPase_ROK"/>
    <property type="match status" value="1"/>
</dbReference>
<dbReference type="InterPro" id="IPR001845">
    <property type="entry name" value="HTH_ArsR_DNA-bd_dom"/>
</dbReference>
<dbReference type="PANTHER" id="PTHR18964">
    <property type="entry name" value="ROK (REPRESSOR, ORF, KINASE) FAMILY"/>
    <property type="match status" value="1"/>
</dbReference>
<dbReference type="Gene3D" id="1.10.10.10">
    <property type="entry name" value="Winged helix-like DNA-binding domain superfamily/Winged helix DNA-binding domain"/>
    <property type="match status" value="1"/>
</dbReference>
<dbReference type="RefSeq" id="WP_082670813.1">
    <property type="nucleotide sequence ID" value="NZ_JANGBT010000027.1"/>
</dbReference>
<dbReference type="Gene3D" id="3.30.420.40">
    <property type="match status" value="2"/>
</dbReference>
<keyword evidence="3" id="KW-0859">Xylose metabolism</keyword>
<dbReference type="Pfam" id="PF01022">
    <property type="entry name" value="HTH_5"/>
    <property type="match status" value="1"/>
</dbReference>
<dbReference type="GO" id="GO:0003700">
    <property type="term" value="F:DNA-binding transcription factor activity"/>
    <property type="evidence" value="ECO:0007669"/>
    <property type="project" value="InterPro"/>
</dbReference>
<gene>
    <name evidence="5" type="ORF">FYJ76_16790</name>
</gene>
<accession>A0A6I2UC82</accession>
<sequence>MKHALNATDIKYVNQRLILDAIFQSDTTSRTQLSRELHLSKPAVSDNLKPLLDLGIVDERGVGSPGPSGGRKSVLLRFNPAHRLIIAVSLNFSDPVFALLDLNGTILNSFDITISPEAPIESCCDLLLGGIRMLLQSLGERQDTVYCIAVAAPGVFNANGELIHYSTSCNGPPWWQLNLKQAIADVFSFPVIVYNDVKAATLGEWICGAGKQEENLFYLHAGLGIGSGIILSGKPLMGENFSAGEISCNFDPLNGCNGRRLEEVVCIEYLKKECLQRADSAFTEYKQIQFEDIIQAYKIGNPMVCRLIDDICYRLAVLSYNYMSFISINHIVFGGDYVPFGDCFARHLKALFQKSLWPFPDLRMSSLGKYAGIHGLVFLAREQYFKKICSQS</sequence>
<evidence type="ECO:0000313" key="6">
    <source>
        <dbReference type="Proteomes" id="UP000431913"/>
    </source>
</evidence>
<protein>
    <submittedName>
        <fullName evidence="5">ROK family transcriptional regulator</fullName>
    </submittedName>
</protein>
<dbReference type="Proteomes" id="UP000431913">
    <property type="component" value="Unassembled WGS sequence"/>
</dbReference>
<dbReference type="PANTHER" id="PTHR18964:SF149">
    <property type="entry name" value="BIFUNCTIONAL UDP-N-ACETYLGLUCOSAMINE 2-EPIMERASE_N-ACETYLMANNOSAMINE KINASE"/>
    <property type="match status" value="1"/>
</dbReference>
<organism evidence="5 6">
    <name type="scientific">Ruthenibacterium lactatiformans</name>
    <dbReference type="NCBI Taxonomy" id="1550024"/>
    <lineage>
        <taxon>Bacteria</taxon>
        <taxon>Bacillati</taxon>
        <taxon>Bacillota</taxon>
        <taxon>Clostridia</taxon>
        <taxon>Eubacteriales</taxon>
        <taxon>Oscillospiraceae</taxon>
        <taxon>Ruthenibacterium</taxon>
    </lineage>
</organism>
<dbReference type="SUPFAM" id="SSF53067">
    <property type="entry name" value="Actin-like ATPase domain"/>
    <property type="match status" value="1"/>
</dbReference>
<dbReference type="InterPro" id="IPR011991">
    <property type="entry name" value="ArsR-like_HTH"/>
</dbReference>
<evidence type="ECO:0000256" key="1">
    <source>
        <dbReference type="ARBA" id="ARBA00002486"/>
    </source>
</evidence>
<dbReference type="GO" id="GO:0042732">
    <property type="term" value="P:D-xylose metabolic process"/>
    <property type="evidence" value="ECO:0007669"/>
    <property type="project" value="UniProtKB-KW"/>
</dbReference>
<comment type="function">
    <text evidence="1">Transcriptional repressor of xylose-utilizing enzymes.</text>
</comment>
<proteinExistence type="inferred from homology"/>
<keyword evidence="3" id="KW-0119">Carbohydrate metabolism</keyword>
<comment type="caution">
    <text evidence="5">The sequence shown here is derived from an EMBL/GenBank/DDBJ whole genome shotgun (WGS) entry which is preliminary data.</text>
</comment>
<evidence type="ECO:0000256" key="2">
    <source>
        <dbReference type="ARBA" id="ARBA00006479"/>
    </source>
</evidence>
<dbReference type="SUPFAM" id="SSF46785">
    <property type="entry name" value="Winged helix' DNA-binding domain"/>
    <property type="match status" value="1"/>
</dbReference>